<comment type="caution">
    <text evidence="1">The sequence shown here is derived from an EMBL/GenBank/DDBJ whole genome shotgun (WGS) entry which is preliminary data.</text>
</comment>
<dbReference type="Proteomes" id="UP000006250">
    <property type="component" value="Unassembled WGS sequence"/>
</dbReference>
<reference evidence="1 2" key="1">
    <citation type="submission" date="2010-08" db="EMBL/GenBank/DDBJ databases">
        <title>The draft genome of Desulfovibrio fructosovorans JJ.</title>
        <authorList>
            <consortium name="US DOE Joint Genome Institute (JGI-PGF)"/>
            <person name="Lucas S."/>
            <person name="Copeland A."/>
            <person name="Lapidus A."/>
            <person name="Cheng J.-F."/>
            <person name="Bruce D."/>
            <person name="Goodwin L."/>
            <person name="Pitluck S."/>
            <person name="Land M.L."/>
            <person name="Hauser L."/>
            <person name="Chang Y.-J."/>
            <person name="Jeffries C."/>
            <person name="Wall J.D."/>
            <person name="Stahl D.A."/>
            <person name="Arkin A.P."/>
            <person name="Dehal P."/>
            <person name="Stolyar S.M."/>
            <person name="Hazen T.C."/>
            <person name="Woyke T.J."/>
        </authorList>
    </citation>
    <scope>NUCLEOTIDE SEQUENCE [LARGE SCALE GENOMIC DNA]</scope>
    <source>
        <strain evidence="1 2">JJ</strain>
    </source>
</reference>
<organism evidence="1 2">
    <name type="scientific">Solidesulfovibrio fructosivorans JJ]</name>
    <dbReference type="NCBI Taxonomy" id="596151"/>
    <lineage>
        <taxon>Bacteria</taxon>
        <taxon>Pseudomonadati</taxon>
        <taxon>Thermodesulfobacteriota</taxon>
        <taxon>Desulfovibrionia</taxon>
        <taxon>Desulfovibrionales</taxon>
        <taxon>Desulfovibrionaceae</taxon>
        <taxon>Solidesulfovibrio</taxon>
    </lineage>
</organism>
<sequence length="32" mass="3658">MNWSEENRQVSGALSRCRGMFFVTALCNDHTP</sequence>
<evidence type="ECO:0000313" key="1">
    <source>
        <dbReference type="EMBL" id="EFL50922.1"/>
    </source>
</evidence>
<keyword evidence="2" id="KW-1185">Reference proteome</keyword>
<dbReference type="AlphaFoldDB" id="E1JXE5"/>
<accession>E1JXE5</accession>
<evidence type="ECO:0000313" key="2">
    <source>
        <dbReference type="Proteomes" id="UP000006250"/>
    </source>
</evidence>
<name>E1JXE5_SOLFR</name>
<dbReference type="EMBL" id="AECZ01000014">
    <property type="protein sequence ID" value="EFL50922.1"/>
    <property type="molecule type" value="Genomic_DNA"/>
</dbReference>
<protein>
    <submittedName>
        <fullName evidence="1">Uncharacterized protein</fullName>
    </submittedName>
</protein>
<gene>
    <name evidence="1" type="ORF">DesfrDRAFT_2294</name>
</gene>
<proteinExistence type="predicted"/>